<dbReference type="EMBL" id="UAVP01000008">
    <property type="protein sequence ID" value="SQA75884.1"/>
    <property type="molecule type" value="Genomic_DNA"/>
</dbReference>
<evidence type="ECO:0000313" key="8">
    <source>
        <dbReference type="Proteomes" id="UP000249902"/>
    </source>
</evidence>
<dbReference type="EMBL" id="CP022385">
    <property type="protein sequence ID" value="ATA84356.1"/>
    <property type="molecule type" value="Genomic_DNA"/>
</dbReference>
<gene>
    <name evidence="5" type="primary">agp</name>
    <name evidence="4" type="ORF">CGC55_07495</name>
    <name evidence="3" type="ORF">CGC59_08175</name>
    <name evidence="5" type="ORF">NCTC11653_01797</name>
</gene>
<accession>A0A250F3C7</accession>
<keyword evidence="6" id="KW-1185">Reference proteome</keyword>
<dbReference type="PROSITE" id="PS00778">
    <property type="entry name" value="HIS_ACID_PHOSPHAT_2"/>
    <property type="match status" value="1"/>
</dbReference>
<dbReference type="Proteomes" id="UP000217334">
    <property type="component" value="Chromosome"/>
</dbReference>
<dbReference type="Pfam" id="PF00328">
    <property type="entry name" value="His_Phos_2"/>
    <property type="match status" value="1"/>
</dbReference>
<evidence type="ECO:0000256" key="1">
    <source>
        <dbReference type="ARBA" id="ARBA00005375"/>
    </source>
</evidence>
<reference evidence="5 8" key="3">
    <citation type="submission" date="2018-06" db="EMBL/GenBank/DDBJ databases">
        <authorList>
            <consortium name="Pathogen Informatics"/>
            <person name="Doyle S."/>
        </authorList>
    </citation>
    <scope>NUCLEOTIDE SEQUENCE [LARGE SCALE GENOMIC DNA]</scope>
    <source>
        <strain evidence="5 8">NCTC11653</strain>
    </source>
</reference>
<proteinExistence type="inferred from homology"/>
<dbReference type="RefSeq" id="WP_002681244.1">
    <property type="nucleotide sequence ID" value="NZ_CP022383.1"/>
</dbReference>
<dbReference type="Gene3D" id="3.40.50.1240">
    <property type="entry name" value="Phosphoglycerate mutase-like"/>
    <property type="match status" value="2"/>
</dbReference>
<organism evidence="3 7">
    <name type="scientific">Capnocytophaga sputigena</name>
    <dbReference type="NCBI Taxonomy" id="1019"/>
    <lineage>
        <taxon>Bacteria</taxon>
        <taxon>Pseudomonadati</taxon>
        <taxon>Bacteroidota</taxon>
        <taxon>Flavobacteriia</taxon>
        <taxon>Flavobacteriales</taxon>
        <taxon>Flavobacteriaceae</taxon>
        <taxon>Capnocytophaga</taxon>
    </lineage>
</organism>
<protein>
    <submittedName>
        <fullName evidence="3">Glucose-1-phosphatase</fullName>
        <ecNumber evidence="5">3.1.3.10</ecNumber>
    </submittedName>
</protein>
<evidence type="ECO:0000313" key="3">
    <source>
        <dbReference type="EMBL" id="ATA79654.1"/>
    </source>
</evidence>
<reference evidence="3" key="1">
    <citation type="journal article" date="2017" name="Genome Announc.">
        <title>Twelve Complete Reference Genomes of Clinical Isolates in the Capnocytophaga Genus.</title>
        <authorList>
            <person name="Villarma A."/>
            <person name="Gulvik C.A."/>
            <person name="Rowe L.A."/>
            <person name="Sheth M."/>
            <person name="Juieng P."/>
            <person name="Nicholson A.C."/>
            <person name="Loparev V.N."/>
            <person name="McQuiston J.R."/>
        </authorList>
    </citation>
    <scope>NUCLEOTIDE SEQUENCE</scope>
    <source>
        <strain evidence="3">H4486</strain>
        <strain evidence="4">KC1668</strain>
    </source>
</reference>
<dbReference type="PANTHER" id="PTHR11567">
    <property type="entry name" value="ACID PHOSPHATASE-RELATED"/>
    <property type="match status" value="1"/>
</dbReference>
<dbReference type="InterPro" id="IPR033379">
    <property type="entry name" value="Acid_Pase_AS"/>
</dbReference>
<dbReference type="InterPro" id="IPR000560">
    <property type="entry name" value="His_Pase_clade-2"/>
</dbReference>
<evidence type="ECO:0000313" key="6">
    <source>
        <dbReference type="Proteomes" id="UP000217301"/>
    </source>
</evidence>
<feature type="chain" id="PRO_5011914044" evidence="2">
    <location>
        <begin position="23"/>
        <end position="428"/>
    </location>
</feature>
<comment type="similarity">
    <text evidence="1">Belongs to the histidine acid phosphatase family.</text>
</comment>
<dbReference type="EC" id="3.1.3.10" evidence="5"/>
<feature type="signal peptide" evidence="2">
    <location>
        <begin position="1"/>
        <end position="22"/>
    </location>
</feature>
<evidence type="ECO:0000313" key="5">
    <source>
        <dbReference type="EMBL" id="SQA75884.1"/>
    </source>
</evidence>
<dbReference type="GO" id="GO:0030288">
    <property type="term" value="C:outer membrane-bounded periplasmic space"/>
    <property type="evidence" value="ECO:0007669"/>
    <property type="project" value="TreeGrafter"/>
</dbReference>
<evidence type="ECO:0000313" key="7">
    <source>
        <dbReference type="Proteomes" id="UP000217334"/>
    </source>
</evidence>
<dbReference type="OrthoDB" id="395886at2"/>
<keyword evidence="2" id="KW-0732">Signal</keyword>
<dbReference type="CDD" id="cd07061">
    <property type="entry name" value="HP_HAP_like"/>
    <property type="match status" value="1"/>
</dbReference>
<sequence>MKTRIITLQALLLLLCPLLAMAQLNRSESFKSQYKLKEVVILSRHNIRSSLSVNGSTLQKMTPHEWIKWSAAPSELTLRGGALETIMGQFFRKWTVAEGLFAENAVPTVDEVNFYANSMQRTIATAQYFSSGFMPVANLHINHRFTPSKMDPVFFPALTKSSDAFKAQAMKEIAAMGGKKGIVGINEGLKESYQLLEKVLDLKNSPACKSGEVCAFNDYNTKLILEKGDEPNMKGSLKLANSASDAFILQYYEDKDPVQAAFGNNLTTSDWEKIAKVKDVYGDVLFTAPIVAVNVAHPLLVYMKDELNAKNRKFTFLCGHDSNIASVNAALEVEEYSLPKSIEKKTPIGSKLVFEKWVDNSGKEFVSVNIVYQTTEQLRGIELLDMQNSPVVFPLKLKGIQANADGLYTLESVNARFDKAIRAYEAIK</sequence>
<keyword evidence="5" id="KW-0378">Hydrolase</keyword>
<dbReference type="InterPro" id="IPR029033">
    <property type="entry name" value="His_PPase_superfam"/>
</dbReference>
<evidence type="ECO:0000313" key="4">
    <source>
        <dbReference type="EMBL" id="ATA84356.1"/>
    </source>
</evidence>
<reference evidence="6 7" key="2">
    <citation type="submission" date="2017-06" db="EMBL/GenBank/DDBJ databases">
        <title>Capnocytophaga spp. assemblies.</title>
        <authorList>
            <person name="Gulvik C.A."/>
        </authorList>
    </citation>
    <scope>NUCLEOTIDE SEQUENCE [LARGE SCALE GENOMIC DNA]</scope>
    <source>
        <strain evidence="7">H4486</strain>
        <strain evidence="6">KC1668</strain>
    </source>
</reference>
<name>A0A250F3C7_CAPSP</name>
<dbReference type="EMBL" id="CP022383">
    <property type="protein sequence ID" value="ATA79654.1"/>
    <property type="molecule type" value="Genomic_DNA"/>
</dbReference>
<dbReference type="STRING" id="553177.CAPSP0001_0376"/>
<dbReference type="KEGG" id="cspu:CGC55_07495"/>
<evidence type="ECO:0000256" key="2">
    <source>
        <dbReference type="SAM" id="SignalP"/>
    </source>
</evidence>
<dbReference type="SUPFAM" id="SSF53254">
    <property type="entry name" value="Phosphoglycerate mutase-like"/>
    <property type="match status" value="1"/>
</dbReference>
<dbReference type="Proteomes" id="UP000249902">
    <property type="component" value="Unassembled WGS sequence"/>
</dbReference>
<dbReference type="eggNOG" id="ENOG502Z7K9">
    <property type="taxonomic scope" value="Bacteria"/>
</dbReference>
<dbReference type="InterPro" id="IPR050645">
    <property type="entry name" value="Histidine_acid_phosphatase"/>
</dbReference>
<dbReference type="AlphaFoldDB" id="A0A250F3C7"/>
<dbReference type="PANTHER" id="PTHR11567:SF135">
    <property type="entry name" value="GLUCOSE-1-PHOSPHATASE"/>
    <property type="match status" value="1"/>
</dbReference>
<dbReference type="Proteomes" id="UP000217301">
    <property type="component" value="Chromosome"/>
</dbReference>
<dbReference type="GO" id="GO:0008877">
    <property type="term" value="F:glucose-1-phosphatase activity"/>
    <property type="evidence" value="ECO:0007669"/>
    <property type="project" value="UniProtKB-EC"/>
</dbReference>